<dbReference type="AlphaFoldDB" id="A0AAV7TZ89"/>
<name>A0AAV7TZ89_PLEWA</name>
<gene>
    <name evidence="1" type="ORF">NDU88_006134</name>
</gene>
<evidence type="ECO:0000313" key="2">
    <source>
        <dbReference type="Proteomes" id="UP001066276"/>
    </source>
</evidence>
<protein>
    <submittedName>
        <fullName evidence="1">Uncharacterized protein</fullName>
    </submittedName>
</protein>
<dbReference type="EMBL" id="JANPWB010000006">
    <property type="protein sequence ID" value="KAJ1180923.1"/>
    <property type="molecule type" value="Genomic_DNA"/>
</dbReference>
<keyword evidence="2" id="KW-1185">Reference proteome</keyword>
<sequence>MRRSRALEVPRPGEPLWKDLRLVSAFGQPWEKEEEYGAAVALRLNMYTVSAMYVDMLPIGAYDSPRGQRIGPYEGPWLHSVSIYTPAPSSRNSPGTSTVC</sequence>
<comment type="caution">
    <text evidence="1">The sequence shown here is derived from an EMBL/GenBank/DDBJ whole genome shotgun (WGS) entry which is preliminary data.</text>
</comment>
<evidence type="ECO:0000313" key="1">
    <source>
        <dbReference type="EMBL" id="KAJ1180923.1"/>
    </source>
</evidence>
<organism evidence="1 2">
    <name type="scientific">Pleurodeles waltl</name>
    <name type="common">Iberian ribbed newt</name>
    <dbReference type="NCBI Taxonomy" id="8319"/>
    <lineage>
        <taxon>Eukaryota</taxon>
        <taxon>Metazoa</taxon>
        <taxon>Chordata</taxon>
        <taxon>Craniata</taxon>
        <taxon>Vertebrata</taxon>
        <taxon>Euteleostomi</taxon>
        <taxon>Amphibia</taxon>
        <taxon>Batrachia</taxon>
        <taxon>Caudata</taxon>
        <taxon>Salamandroidea</taxon>
        <taxon>Salamandridae</taxon>
        <taxon>Pleurodelinae</taxon>
        <taxon>Pleurodeles</taxon>
    </lineage>
</organism>
<proteinExistence type="predicted"/>
<dbReference type="Proteomes" id="UP001066276">
    <property type="component" value="Chromosome 3_2"/>
</dbReference>
<reference evidence="1" key="1">
    <citation type="journal article" date="2022" name="bioRxiv">
        <title>Sequencing and chromosome-scale assembly of the giantPleurodeles waltlgenome.</title>
        <authorList>
            <person name="Brown T."/>
            <person name="Elewa A."/>
            <person name="Iarovenko S."/>
            <person name="Subramanian E."/>
            <person name="Araus A.J."/>
            <person name="Petzold A."/>
            <person name="Susuki M."/>
            <person name="Suzuki K.-i.T."/>
            <person name="Hayashi T."/>
            <person name="Toyoda A."/>
            <person name="Oliveira C."/>
            <person name="Osipova E."/>
            <person name="Leigh N.D."/>
            <person name="Simon A."/>
            <person name="Yun M.H."/>
        </authorList>
    </citation>
    <scope>NUCLEOTIDE SEQUENCE</scope>
    <source>
        <strain evidence="1">20211129_DDA</strain>
        <tissue evidence="1">Liver</tissue>
    </source>
</reference>
<accession>A0AAV7TZ89</accession>